<dbReference type="Proteomes" id="UP000017559">
    <property type="component" value="Unassembled WGS sequence"/>
</dbReference>
<proteinExistence type="predicted"/>
<protein>
    <submittedName>
        <fullName evidence="2">Uncharacterized protein</fullName>
    </submittedName>
</protein>
<keyword evidence="3" id="KW-1185">Reference proteome</keyword>
<sequence>MTGSGAIRSKEEILPTTLKKLKPDILNTSSTPAEELDPFQHLLHALKNSPRSMKQPQLEEMSEDKKPSGSRPKAEPVAEETVISATVPMQVVVAEKEVKAALPRAFTGHRKDAKKFLREVLLYIALNPRTFTTDQTKKLFLLSYMTNRLGEF</sequence>
<organism evidence="2 3">
    <name type="scientific">Moniliophthora roreri (strain MCA 2997)</name>
    <name type="common">Cocoa frosty pod rot fungus</name>
    <name type="synonym">Crinipellis roreri</name>
    <dbReference type="NCBI Taxonomy" id="1381753"/>
    <lineage>
        <taxon>Eukaryota</taxon>
        <taxon>Fungi</taxon>
        <taxon>Dikarya</taxon>
        <taxon>Basidiomycota</taxon>
        <taxon>Agaricomycotina</taxon>
        <taxon>Agaricomycetes</taxon>
        <taxon>Agaricomycetidae</taxon>
        <taxon>Agaricales</taxon>
        <taxon>Marasmiineae</taxon>
        <taxon>Marasmiaceae</taxon>
        <taxon>Moniliophthora</taxon>
    </lineage>
</organism>
<dbReference type="AlphaFoldDB" id="V2Z143"/>
<gene>
    <name evidence="2" type="ORF">Moror_17454</name>
</gene>
<comment type="caution">
    <text evidence="2">The sequence shown here is derived from an EMBL/GenBank/DDBJ whole genome shotgun (WGS) entry which is preliminary data.</text>
</comment>
<accession>V2Z143</accession>
<name>V2Z143_MONRO</name>
<reference evidence="2 3" key="1">
    <citation type="journal article" date="2014" name="BMC Genomics">
        <title>Genome and secretome analysis of the hemibiotrophic fungal pathogen, Moniliophthora roreri, which causes frosty pod rot disease of cacao: mechanisms of the biotrophic and necrotrophic phases.</title>
        <authorList>
            <person name="Meinhardt L.W."/>
            <person name="Costa G.G.L."/>
            <person name="Thomazella D.P.T."/>
            <person name="Teixeira P.J.P.L."/>
            <person name="Carazzolle M.F."/>
            <person name="Schuster S.C."/>
            <person name="Carlson J.E."/>
            <person name="Guiltinan M.J."/>
            <person name="Mieczkowski P."/>
            <person name="Farmer A."/>
            <person name="Ramaraj T."/>
            <person name="Crozier J."/>
            <person name="Davis R.E."/>
            <person name="Shao J."/>
            <person name="Melnick R.L."/>
            <person name="Pereira G.A.G."/>
            <person name="Bailey B.A."/>
        </authorList>
    </citation>
    <scope>NUCLEOTIDE SEQUENCE [LARGE SCALE GENOMIC DNA]</scope>
    <source>
        <strain evidence="2 3">MCA 2997</strain>
    </source>
</reference>
<feature type="compositionally biased region" description="Basic and acidic residues" evidence="1">
    <location>
        <begin position="63"/>
        <end position="76"/>
    </location>
</feature>
<evidence type="ECO:0000313" key="2">
    <source>
        <dbReference type="EMBL" id="ESK97664.1"/>
    </source>
</evidence>
<feature type="region of interest" description="Disordered" evidence="1">
    <location>
        <begin position="1"/>
        <end position="80"/>
    </location>
</feature>
<dbReference type="EMBL" id="AWSO01000022">
    <property type="protein sequence ID" value="ESK97664.1"/>
    <property type="molecule type" value="Genomic_DNA"/>
</dbReference>
<dbReference type="HOGENOM" id="CLU_1896763_0_0_1"/>
<evidence type="ECO:0000256" key="1">
    <source>
        <dbReference type="SAM" id="MobiDB-lite"/>
    </source>
</evidence>
<evidence type="ECO:0000313" key="3">
    <source>
        <dbReference type="Proteomes" id="UP000017559"/>
    </source>
</evidence>
<dbReference type="OrthoDB" id="3263571at2759"/>
<dbReference type="KEGG" id="mrr:Moror_17454"/>